<dbReference type="GO" id="GO:0051539">
    <property type="term" value="F:4 iron, 4 sulfur cluster binding"/>
    <property type="evidence" value="ECO:0007669"/>
    <property type="project" value="UniProtKB-KW"/>
</dbReference>
<dbReference type="SMART" id="SM00478">
    <property type="entry name" value="ENDO3c"/>
    <property type="match status" value="1"/>
</dbReference>
<organism evidence="12 13">
    <name type="scientific">Morus notabilis</name>
    <dbReference type="NCBI Taxonomy" id="981085"/>
    <lineage>
        <taxon>Eukaryota</taxon>
        <taxon>Viridiplantae</taxon>
        <taxon>Streptophyta</taxon>
        <taxon>Embryophyta</taxon>
        <taxon>Tracheophyta</taxon>
        <taxon>Spermatophyta</taxon>
        <taxon>Magnoliopsida</taxon>
        <taxon>eudicotyledons</taxon>
        <taxon>Gunneridae</taxon>
        <taxon>Pentapetalae</taxon>
        <taxon>rosids</taxon>
        <taxon>fabids</taxon>
        <taxon>Rosales</taxon>
        <taxon>Moraceae</taxon>
        <taxon>Moreae</taxon>
        <taxon>Morus</taxon>
    </lineage>
</organism>
<dbReference type="InterPro" id="IPR003265">
    <property type="entry name" value="HhH-GPD_domain"/>
</dbReference>
<dbReference type="GO" id="GO:0005634">
    <property type="term" value="C:nucleus"/>
    <property type="evidence" value="ECO:0007669"/>
    <property type="project" value="UniProtKB-SubCell"/>
</dbReference>
<feature type="compositionally biased region" description="Basic and acidic residues" evidence="10">
    <location>
        <begin position="841"/>
        <end position="879"/>
    </location>
</feature>
<evidence type="ECO:0000256" key="7">
    <source>
        <dbReference type="ARBA" id="ARBA00023014"/>
    </source>
</evidence>
<comment type="cofactor">
    <cofactor evidence="1">
        <name>[4Fe-4S] cluster</name>
        <dbReference type="ChEBI" id="CHEBI:49883"/>
    </cofactor>
</comment>
<evidence type="ECO:0000256" key="8">
    <source>
        <dbReference type="ARBA" id="ARBA00023125"/>
    </source>
</evidence>
<keyword evidence="6" id="KW-0408">Iron</keyword>
<dbReference type="GO" id="GO:0141166">
    <property type="term" value="P:chromosomal 5-methylcytosine DNA demethylation pathway"/>
    <property type="evidence" value="ECO:0007669"/>
    <property type="project" value="InterPro"/>
</dbReference>
<evidence type="ECO:0000313" key="12">
    <source>
        <dbReference type="EMBL" id="EXB41000.1"/>
    </source>
</evidence>
<dbReference type="InterPro" id="IPR028924">
    <property type="entry name" value="Perm-CXXC"/>
</dbReference>
<dbReference type="PANTHER" id="PTHR46213:SF29">
    <property type="entry name" value="PROTEIN ROS1-LIKE"/>
    <property type="match status" value="1"/>
</dbReference>
<comment type="similarity">
    <text evidence="3">Belongs to the DNA glycosylase family. DEMETER subfamily.</text>
</comment>
<dbReference type="InterPro" id="IPR003651">
    <property type="entry name" value="Endonuclease3_FeS-loop_motif"/>
</dbReference>
<comment type="subcellular location">
    <subcellularLocation>
        <location evidence="2">Nucleus</location>
    </subcellularLocation>
</comment>
<dbReference type="GO" id="GO:0035514">
    <property type="term" value="F:DNA demethylase activity"/>
    <property type="evidence" value="ECO:0007669"/>
    <property type="project" value="InterPro"/>
</dbReference>
<name>W9QM25_9ROSA</name>
<feature type="region of interest" description="Disordered" evidence="10">
    <location>
        <begin position="122"/>
        <end position="265"/>
    </location>
</feature>
<feature type="compositionally biased region" description="Basic and acidic residues" evidence="10">
    <location>
        <begin position="166"/>
        <end position="184"/>
    </location>
</feature>
<feature type="compositionally biased region" description="Basic residues" evidence="10">
    <location>
        <begin position="42"/>
        <end position="51"/>
    </location>
</feature>
<protein>
    <submittedName>
        <fullName evidence="12">Transcriptional activator DEMETER</fullName>
    </submittedName>
</protein>
<evidence type="ECO:0000256" key="4">
    <source>
        <dbReference type="ARBA" id="ARBA00022485"/>
    </source>
</evidence>
<feature type="compositionally biased region" description="Basic and acidic residues" evidence="10">
    <location>
        <begin position="76"/>
        <end position="86"/>
    </location>
</feature>
<dbReference type="Pfam" id="PF15628">
    <property type="entry name" value="RRM_DME"/>
    <property type="match status" value="1"/>
</dbReference>
<dbReference type="Pfam" id="PF15629">
    <property type="entry name" value="Perm-CXXC"/>
    <property type="match status" value="1"/>
</dbReference>
<dbReference type="InterPro" id="IPR023170">
    <property type="entry name" value="HhH_base_excis_C"/>
</dbReference>
<evidence type="ECO:0000256" key="3">
    <source>
        <dbReference type="ARBA" id="ARBA00005646"/>
    </source>
</evidence>
<proteinExistence type="inferred from homology"/>
<dbReference type="GO" id="GO:0046872">
    <property type="term" value="F:metal ion binding"/>
    <property type="evidence" value="ECO:0007669"/>
    <property type="project" value="UniProtKB-KW"/>
</dbReference>
<feature type="domain" description="HhH-GPD" evidence="11">
    <location>
        <begin position="891"/>
        <end position="1057"/>
    </location>
</feature>
<feature type="region of interest" description="Disordered" evidence="10">
    <location>
        <begin position="1"/>
        <end position="51"/>
    </location>
</feature>
<dbReference type="GO" id="GO:0006284">
    <property type="term" value="P:base-excision repair"/>
    <property type="evidence" value="ECO:0007669"/>
    <property type="project" value="InterPro"/>
</dbReference>
<evidence type="ECO:0000259" key="11">
    <source>
        <dbReference type="SMART" id="SM00478"/>
    </source>
</evidence>
<keyword evidence="8" id="KW-0238">DNA-binding</keyword>
<evidence type="ECO:0000256" key="10">
    <source>
        <dbReference type="SAM" id="MobiDB-lite"/>
    </source>
</evidence>
<gene>
    <name evidence="12" type="ORF">L484_020735</name>
</gene>
<feature type="region of interest" description="Disordered" evidence="10">
    <location>
        <begin position="832"/>
        <end position="879"/>
    </location>
</feature>
<evidence type="ECO:0000256" key="6">
    <source>
        <dbReference type="ARBA" id="ARBA00023004"/>
    </source>
</evidence>
<dbReference type="GO" id="GO:0019104">
    <property type="term" value="F:DNA N-glycosylase activity"/>
    <property type="evidence" value="ECO:0007669"/>
    <property type="project" value="InterPro"/>
</dbReference>
<feature type="region of interest" description="Disordered" evidence="10">
    <location>
        <begin position="63"/>
        <end position="86"/>
    </location>
</feature>
<dbReference type="Gene3D" id="1.10.340.30">
    <property type="entry name" value="Hypothetical protein, domain 2"/>
    <property type="match status" value="1"/>
</dbReference>
<feature type="compositionally biased region" description="Acidic residues" evidence="10">
    <location>
        <begin position="1"/>
        <end position="14"/>
    </location>
</feature>
<evidence type="ECO:0000256" key="9">
    <source>
        <dbReference type="ARBA" id="ARBA00023242"/>
    </source>
</evidence>
<keyword evidence="13" id="KW-1185">Reference proteome</keyword>
<sequence length="1419" mass="161005">MEEKEVEEEEEEERIFENSMKEEEEEVRAESWAPNTPEKSKPKPNPKPKPKLIRYFRKRFHNKNNNSIDHNCIPITEKEKEKEDDRVLGLPDLKKIQEWDHGADVECFSDCKQCCSSQFNNNNNVSAADSELKTSTSSSHSPAVVVPPSTPFSSPNFPTSPGYEKSPQKEAEEISLNDKEKENHIGIPNLPSTPPSNTNSKKRKQYHFDCNKSPQKKTRKKMYRPKVIGQPKPKPTPKGATSKRASRRVSSKKTVSGTEKNASNACKASVSIATSEEQAMNAPCRRRLIFDVEKNSEEKYGIIGLLEEAKTSPSILESRDGTQIQVDHKENVCQTGCEDNFIQVTSQRIDRSSDCHDAIMKISINFPIFCKRKRTVRRRIKLDNRKKIFKLRKGRNQRKRTHLRNGITNNRALIDRLPSVVKTKKKRSKRCTPRKELASITEIAFFKRYPGEMPVLQTQESNNCWGPHEMKRDALSVGGNEGMIIEEKSNLELNNNKSEERHETSIGTFPTVANLELKSSQSEGRPPQLLYFSFTPELREIAEGMRRSSAEMEPNFIDLNLHHGKNLAEEGVIVISQIPGCSNNSYAQNFAQNGHGMMVPYQGKDQNADVPHNEHCTIVPCGKLPDEVQNESLNVPHTENGVLVPVHQGQLSVIKKTKKHAALEIYSEDIKAWRLQLKSITSVDEEKLDEETKKRLESERILFYCRLQAFTACMHAIQGDRRFSPWKGSVVDSVVGVFLTQNVSDNLSSSAFMSLAAKFPAQSNKHEDHVTLEIQESTASNTECSLPANHLVGPELLSREGATKDTNDIEDAAMETQETTLFGPLPLSNSCLVSDSNLGDNKPKSSVDETSEKEKRSKAKEQQPSEREKTDGKKKKKENEIDWDELRRTWNRNGERNNDHKDSVNWEAVRRAHASEIADAIKARGQHNIIADRIKEFLDRVVKLNGNIDLEWLRHAPSDKVKEYLLDFNGLGLKSVECIRLLGLQHVAFPVDTNVGRIAIRLGWVPLEPLPEELHIHLLQQYPIMDSIQKYLWPRLSSLDQKTLYELHYQLITFGKVYCTKRNPNCNSCPMKGDCRHFASAYASARRALPGPANKDKSSSQAPSGLAIKEVTTSIIEPELSSGSEYQAKQCEPIIEEPVSPKPVNAELLERDIEDFVVEDDPDEIPTIRLDGGEFASNLECLCREMKYMELQENEVSRALVALSPQVSIWPTPKLKHVSRLRTKHLVYELPDSHPLLKELDRREPDDPSPYLLAIWTPGETASSFEPSEKLCSSHEFGSPCNEETCSACNILREQNANTVRGTILIPCRTAMRGSFPLNGTYFQHNEVFADHKSSEHPIDVPREWLWNLQRRIAYFGTSTTAIFRGLLTDEIRYCFWKGFVCVRAFDRETRTPKRLAHRLHISTTSQAGKPKTKTMDDE</sequence>
<reference evidence="13" key="1">
    <citation type="submission" date="2013-01" db="EMBL/GenBank/DDBJ databases">
        <title>Draft Genome Sequence of a Mulberry Tree, Morus notabilis C.K. Schneid.</title>
        <authorList>
            <person name="He N."/>
            <person name="Zhao S."/>
        </authorList>
    </citation>
    <scope>NUCLEOTIDE SEQUENCE</scope>
</reference>
<evidence type="ECO:0000256" key="1">
    <source>
        <dbReference type="ARBA" id="ARBA00001966"/>
    </source>
</evidence>
<dbReference type="InterPro" id="IPR011257">
    <property type="entry name" value="DNA_glycosylase"/>
</dbReference>
<evidence type="ECO:0000313" key="13">
    <source>
        <dbReference type="Proteomes" id="UP000030645"/>
    </source>
</evidence>
<dbReference type="GO" id="GO:0003677">
    <property type="term" value="F:DNA binding"/>
    <property type="evidence" value="ECO:0007669"/>
    <property type="project" value="UniProtKB-KW"/>
</dbReference>
<dbReference type="InterPro" id="IPR044811">
    <property type="entry name" value="DME/ROS1"/>
</dbReference>
<keyword evidence="7" id="KW-0411">Iron-sulfur</keyword>
<dbReference type="SUPFAM" id="SSF48150">
    <property type="entry name" value="DNA-glycosylase"/>
    <property type="match status" value="1"/>
</dbReference>
<dbReference type="eggNOG" id="ENOG502QQKH">
    <property type="taxonomic scope" value="Eukaryota"/>
</dbReference>
<evidence type="ECO:0000256" key="5">
    <source>
        <dbReference type="ARBA" id="ARBA00022723"/>
    </source>
</evidence>
<dbReference type="Gene3D" id="1.10.1670.10">
    <property type="entry name" value="Helix-hairpin-Helix base-excision DNA repair enzymes (C-terminal)"/>
    <property type="match status" value="1"/>
</dbReference>
<dbReference type="Proteomes" id="UP000030645">
    <property type="component" value="Unassembled WGS sequence"/>
</dbReference>
<dbReference type="InterPro" id="IPR028925">
    <property type="entry name" value="RRM_DME"/>
</dbReference>
<dbReference type="PANTHER" id="PTHR46213">
    <property type="entry name" value="TRANSCRIPTIONAL ACTIVATOR DEMETER"/>
    <property type="match status" value="1"/>
</dbReference>
<dbReference type="KEGG" id="mnt:21403621"/>
<keyword evidence="5" id="KW-0479">Metal-binding</keyword>
<accession>W9QM25</accession>
<dbReference type="EMBL" id="KE343785">
    <property type="protein sequence ID" value="EXB41000.1"/>
    <property type="molecule type" value="Genomic_DNA"/>
</dbReference>
<feature type="compositionally biased region" description="Low complexity" evidence="10">
    <location>
        <begin position="134"/>
        <end position="161"/>
    </location>
</feature>
<dbReference type="OrthoDB" id="1187268at2759"/>
<feature type="compositionally biased region" description="Basic residues" evidence="10">
    <location>
        <begin position="214"/>
        <end position="224"/>
    </location>
</feature>
<keyword evidence="9" id="KW-0539">Nucleus</keyword>
<evidence type="ECO:0000256" key="2">
    <source>
        <dbReference type="ARBA" id="ARBA00004123"/>
    </source>
</evidence>
<keyword evidence="4" id="KW-0004">4Fe-4S</keyword>
<dbReference type="SMART" id="SM00525">
    <property type="entry name" value="FES"/>
    <property type="match status" value="1"/>
</dbReference>